<dbReference type="Proteomes" id="UP000637383">
    <property type="component" value="Unassembled WGS sequence"/>
</dbReference>
<accession>A0ABR8K7H3</accession>
<protein>
    <submittedName>
        <fullName evidence="1">Uncharacterized protein</fullName>
    </submittedName>
</protein>
<dbReference type="RefSeq" id="WP_190954988.1">
    <property type="nucleotide sequence ID" value="NZ_JACJTU010000007.1"/>
</dbReference>
<name>A0ABR8K7H3_9NOSO</name>
<keyword evidence="2" id="KW-1185">Reference proteome</keyword>
<organism evidence="1 2">
    <name type="scientific">Nostoc paludosum FACHB-159</name>
    <dbReference type="NCBI Taxonomy" id="2692908"/>
    <lineage>
        <taxon>Bacteria</taxon>
        <taxon>Bacillati</taxon>
        <taxon>Cyanobacteriota</taxon>
        <taxon>Cyanophyceae</taxon>
        <taxon>Nostocales</taxon>
        <taxon>Nostocaceae</taxon>
        <taxon>Nostoc</taxon>
    </lineage>
</organism>
<comment type="caution">
    <text evidence="1">The sequence shown here is derived from an EMBL/GenBank/DDBJ whole genome shotgun (WGS) entry which is preliminary data.</text>
</comment>
<gene>
    <name evidence="1" type="ORF">H6H03_09310</name>
</gene>
<dbReference type="EMBL" id="JACJTU010000007">
    <property type="protein sequence ID" value="MBD2734112.1"/>
    <property type="molecule type" value="Genomic_DNA"/>
</dbReference>
<proteinExistence type="predicted"/>
<sequence>MTNYAFVNETHVFVNETHVFINKTHAFVDETHAFVNETHAFIDETHAFVDETHNFVDNTVSSLLENAAPSAVIPFLCEAAYIYPLAVAVPPCQGLRCTHKSNYPP</sequence>
<reference evidence="1 2" key="1">
    <citation type="journal article" date="2020" name="ISME J.">
        <title>Comparative genomics reveals insights into cyanobacterial evolution and habitat adaptation.</title>
        <authorList>
            <person name="Chen M.Y."/>
            <person name="Teng W.K."/>
            <person name="Zhao L."/>
            <person name="Hu C.X."/>
            <person name="Zhou Y.K."/>
            <person name="Han B.P."/>
            <person name="Song L.R."/>
            <person name="Shu W.S."/>
        </authorList>
    </citation>
    <scope>NUCLEOTIDE SEQUENCE [LARGE SCALE GENOMIC DNA]</scope>
    <source>
        <strain evidence="1 2">FACHB-159</strain>
    </source>
</reference>
<evidence type="ECO:0000313" key="1">
    <source>
        <dbReference type="EMBL" id="MBD2734112.1"/>
    </source>
</evidence>
<evidence type="ECO:0000313" key="2">
    <source>
        <dbReference type="Proteomes" id="UP000637383"/>
    </source>
</evidence>